<gene>
    <name evidence="1" type="ORF">HPB49_024070</name>
</gene>
<name>A0ACB8CTM7_DERSI</name>
<organism evidence="1 2">
    <name type="scientific">Dermacentor silvarum</name>
    <name type="common">Tick</name>
    <dbReference type="NCBI Taxonomy" id="543639"/>
    <lineage>
        <taxon>Eukaryota</taxon>
        <taxon>Metazoa</taxon>
        <taxon>Ecdysozoa</taxon>
        <taxon>Arthropoda</taxon>
        <taxon>Chelicerata</taxon>
        <taxon>Arachnida</taxon>
        <taxon>Acari</taxon>
        <taxon>Parasitiformes</taxon>
        <taxon>Ixodida</taxon>
        <taxon>Ixodoidea</taxon>
        <taxon>Ixodidae</taxon>
        <taxon>Rhipicephalinae</taxon>
        <taxon>Dermacentor</taxon>
    </lineage>
</organism>
<dbReference type="EMBL" id="CM023474">
    <property type="protein sequence ID" value="KAH7950441.1"/>
    <property type="molecule type" value="Genomic_DNA"/>
</dbReference>
<accession>A0ACB8CTM7</accession>
<protein>
    <submittedName>
        <fullName evidence="1">Uncharacterized protein</fullName>
    </submittedName>
</protein>
<keyword evidence="2" id="KW-1185">Reference proteome</keyword>
<reference evidence="1" key="1">
    <citation type="submission" date="2020-05" db="EMBL/GenBank/DDBJ databases">
        <title>Large-scale comparative analyses of tick genomes elucidate their genetic diversity and vector capacities.</title>
        <authorList>
            <person name="Jia N."/>
            <person name="Wang J."/>
            <person name="Shi W."/>
            <person name="Du L."/>
            <person name="Sun Y."/>
            <person name="Zhan W."/>
            <person name="Jiang J."/>
            <person name="Wang Q."/>
            <person name="Zhang B."/>
            <person name="Ji P."/>
            <person name="Sakyi L.B."/>
            <person name="Cui X."/>
            <person name="Yuan T."/>
            <person name="Jiang B."/>
            <person name="Yang W."/>
            <person name="Lam T.T.-Y."/>
            <person name="Chang Q."/>
            <person name="Ding S."/>
            <person name="Wang X."/>
            <person name="Zhu J."/>
            <person name="Ruan X."/>
            <person name="Zhao L."/>
            <person name="Wei J."/>
            <person name="Que T."/>
            <person name="Du C."/>
            <person name="Cheng J."/>
            <person name="Dai P."/>
            <person name="Han X."/>
            <person name="Huang E."/>
            <person name="Gao Y."/>
            <person name="Liu J."/>
            <person name="Shao H."/>
            <person name="Ye R."/>
            <person name="Li L."/>
            <person name="Wei W."/>
            <person name="Wang X."/>
            <person name="Wang C."/>
            <person name="Yang T."/>
            <person name="Huo Q."/>
            <person name="Li W."/>
            <person name="Guo W."/>
            <person name="Chen H."/>
            <person name="Zhou L."/>
            <person name="Ni X."/>
            <person name="Tian J."/>
            <person name="Zhou Y."/>
            <person name="Sheng Y."/>
            <person name="Liu T."/>
            <person name="Pan Y."/>
            <person name="Xia L."/>
            <person name="Li J."/>
            <person name="Zhao F."/>
            <person name="Cao W."/>
        </authorList>
    </citation>
    <scope>NUCLEOTIDE SEQUENCE</scope>
    <source>
        <strain evidence="1">Dsil-2018</strain>
    </source>
</reference>
<evidence type="ECO:0000313" key="2">
    <source>
        <dbReference type="Proteomes" id="UP000821865"/>
    </source>
</evidence>
<dbReference type="Proteomes" id="UP000821865">
    <property type="component" value="Chromosome 5"/>
</dbReference>
<evidence type="ECO:0000313" key="1">
    <source>
        <dbReference type="EMBL" id="KAH7950441.1"/>
    </source>
</evidence>
<comment type="caution">
    <text evidence="1">The sequence shown here is derived from an EMBL/GenBank/DDBJ whole genome shotgun (WGS) entry which is preliminary data.</text>
</comment>
<sequence>MDTNDAEEIGNLVVDLDGARSIFTGTLDYRMPCTASEETTCQIVSNLSVWNDFLCWNQLELRELPETGRQIGLVYVPDKRFRSASDYFLERAYAVLYWLLKTHRCVASVHIPPLYASTERDKCRIAVFRKVLYGNSSIKSLIVEGPSRDDSTSFDDVLWSLKCLEEFESRDLFYDSSLYLTAIATLIRTTATLTVLNLSKISRLERSQAQILLTALRANTTLRDLSLAGVAIARDPTSFLQFLASNATLQRLVLDGPFGCSNDALKCIFEGMLKNVAIWSLELDNFIVDSESVELAARMLRENKVLRYFKFSTRYSTYGEYFMPGFFDLEGRWHEAVSQNNTLQYMTLNFGIWNAEHWGSFFRILPKHRSLKMVTIDVKDMEYPHFAGVVRELELSGSEEKVSFNASCRIDTLALSDCKRCSQLEAYVPLYNKPNFLRVFQQLPALSHLNALSLTIEHWVSEICSLVAPYIATTSTLRKLRIQLNLDYNQRELIEWFSALSRSLRLNRSITELGIGVLGHPSEALAVVGEAVRRSETIRKICILNWSPPALLRLGCGFMCGLSAGVVNNRTLCHMVWEPDQSYFIMEEWFTVCDTARRNSGFVARAAQFLNHGRCDRHCAAGLDRVSRHPALVAELAEVLSIGQVEAADMVKRRFRSIEGLHEFMRLAGVVKGRVTCLPREDGHTQLDDLNDDCWAHVRRYLELDDVSASPSSP</sequence>
<proteinExistence type="predicted"/>